<proteinExistence type="inferred from homology"/>
<keyword evidence="8" id="KW-0560">Oxidoreductase</keyword>
<dbReference type="InterPro" id="IPR029324">
    <property type="entry name" value="AIF_C"/>
</dbReference>
<dbReference type="GO" id="GO:0046983">
    <property type="term" value="F:protein dimerization activity"/>
    <property type="evidence" value="ECO:0007669"/>
    <property type="project" value="InterPro"/>
</dbReference>
<keyword evidence="9" id="KW-0520">NAD</keyword>
<dbReference type="InterPro" id="IPR036188">
    <property type="entry name" value="FAD/NAD-bd_sf"/>
</dbReference>
<gene>
    <name evidence="15" type="ORF">BpHYR1_027638</name>
</gene>
<keyword evidence="4" id="KW-0285">Flavoprotein</keyword>
<dbReference type="SUPFAM" id="SSF51905">
    <property type="entry name" value="FAD/NAD(P)-binding domain"/>
    <property type="match status" value="2"/>
</dbReference>
<dbReference type="Gene3D" id="3.50.50.60">
    <property type="entry name" value="FAD/NAD(P)-binding domain"/>
    <property type="match status" value="2"/>
</dbReference>
<evidence type="ECO:0000256" key="7">
    <source>
        <dbReference type="ARBA" id="ARBA00022946"/>
    </source>
</evidence>
<dbReference type="InterPro" id="IPR016156">
    <property type="entry name" value="FAD/NAD-linked_Rdtase_dimer_sf"/>
</dbReference>
<feature type="domain" description="Mitochondrial apoptosis-inducing factor C-terminal" evidence="14">
    <location>
        <begin position="512"/>
        <end position="635"/>
    </location>
</feature>
<evidence type="ECO:0000259" key="13">
    <source>
        <dbReference type="Pfam" id="PF07992"/>
    </source>
</evidence>
<dbReference type="InterPro" id="IPR050446">
    <property type="entry name" value="FAD-oxidoreductase/Apoptosis"/>
</dbReference>
<keyword evidence="6" id="KW-0274">FAD</keyword>
<dbReference type="OrthoDB" id="6029at2759"/>
<dbReference type="PRINTS" id="PR00368">
    <property type="entry name" value="FADPNR"/>
</dbReference>
<dbReference type="STRING" id="10195.A0A3M7S398"/>
<comment type="cofactor">
    <cofactor evidence="1">
        <name>FAD</name>
        <dbReference type="ChEBI" id="CHEBI:57692"/>
    </cofactor>
</comment>
<dbReference type="PANTHER" id="PTHR43557">
    <property type="entry name" value="APOPTOSIS-INDUCING FACTOR 1"/>
    <property type="match status" value="1"/>
</dbReference>
<evidence type="ECO:0000256" key="3">
    <source>
        <dbReference type="ARBA" id="ARBA00006442"/>
    </source>
</evidence>
<evidence type="ECO:0000256" key="6">
    <source>
        <dbReference type="ARBA" id="ARBA00022827"/>
    </source>
</evidence>
<dbReference type="PRINTS" id="PR00411">
    <property type="entry name" value="PNDRDTASEI"/>
</dbReference>
<sequence length="663" mass="73394">MRNIRFVNLIQRLNTLNKNTNAILKQTNLLRVNSKAVESCFNGQSKQYSSSSHGSSHFSRTSIVYTLLGASIAGGITILMLNSDNKLGYVKASTQEKSEQSETKLQEEIPNEPGVKSESASDEIVEQSQEEKSSAESNQVESTEPEVAPTEAELKAAKLDEEKFLPEIPSHAQYLIIGGGTAAMAAFKAIRANDPTARVLVVTEEDYKPYMRPPLSKDLWMTDDEETIKQLKFKQYNGSERSLFFLEDEFYVQPKYLNEQENGGVAILTGKSVEHIDVQNKIARLSNNWEVAFDKCLIATGGRPRNLPVFDKSWEKLQNRVTLFRNIDDFKKLYSIAKEGKTIAVVGGGFLGSELACALGHMSKKFGGKVIQVFPESGILGKILPEYLSEWTTARVKEEGVSVIPNTTINKAQLNDDKVELGLQATKPDAQHDNWLLADHVVVAAGLEPNVELAKKSGIETDPNFGGYLVNAELQARNNIWVAGDAACFYDIKLGRRRVEHHDHAVVSGRLAGENMTGAAKPYWHQSMFWSDLGPKIGFEAIGLIDSSLQTVGLFAKAEEADTPKAQVQESNESLRSEVKDTQLPEAGQNLELKEPKSMDEYGKGVILYLKNDTIVGVLTWNVFKRIPIARQLIQSQEKVTNFAEMAKLFKINATGLEGDSSN</sequence>
<comment type="catalytic activity">
    <reaction evidence="11">
        <text>A + NADH + H(+) = AH2 + NAD(+)</text>
        <dbReference type="Rhea" id="RHEA:11356"/>
        <dbReference type="ChEBI" id="CHEBI:13193"/>
        <dbReference type="ChEBI" id="CHEBI:15378"/>
        <dbReference type="ChEBI" id="CHEBI:17499"/>
        <dbReference type="ChEBI" id="CHEBI:57540"/>
        <dbReference type="ChEBI" id="CHEBI:57945"/>
    </reaction>
</comment>
<dbReference type="SMART" id="SM01353">
    <property type="entry name" value="AIF_C"/>
    <property type="match status" value="1"/>
</dbReference>
<dbReference type="GO" id="GO:0071949">
    <property type="term" value="F:FAD binding"/>
    <property type="evidence" value="ECO:0007669"/>
    <property type="project" value="TreeGrafter"/>
</dbReference>
<dbReference type="SUPFAM" id="SSF55424">
    <property type="entry name" value="FAD/NAD-linked reductases, dimerisation (C-terminal) domain"/>
    <property type="match status" value="1"/>
</dbReference>
<evidence type="ECO:0000256" key="12">
    <source>
        <dbReference type="SAM" id="MobiDB-lite"/>
    </source>
</evidence>
<dbReference type="GO" id="GO:0005739">
    <property type="term" value="C:mitochondrion"/>
    <property type="evidence" value="ECO:0007669"/>
    <property type="project" value="UniProtKB-SubCell"/>
</dbReference>
<organism evidence="15 16">
    <name type="scientific">Brachionus plicatilis</name>
    <name type="common">Marine rotifer</name>
    <name type="synonym">Brachionus muelleri</name>
    <dbReference type="NCBI Taxonomy" id="10195"/>
    <lineage>
        <taxon>Eukaryota</taxon>
        <taxon>Metazoa</taxon>
        <taxon>Spiralia</taxon>
        <taxon>Gnathifera</taxon>
        <taxon>Rotifera</taxon>
        <taxon>Eurotatoria</taxon>
        <taxon>Monogononta</taxon>
        <taxon>Pseudotrocha</taxon>
        <taxon>Ploima</taxon>
        <taxon>Brachionidae</taxon>
        <taxon>Brachionus</taxon>
    </lineage>
</organism>
<name>A0A3M7S398_BRAPC</name>
<dbReference type="PANTHER" id="PTHR43557:SF4">
    <property type="entry name" value="APOPTOSIS-INDUCING FACTOR 1, MITOCHONDRIAL"/>
    <property type="match status" value="1"/>
</dbReference>
<reference evidence="15 16" key="1">
    <citation type="journal article" date="2018" name="Sci. Rep.">
        <title>Genomic signatures of local adaptation to the degree of environmental predictability in rotifers.</title>
        <authorList>
            <person name="Franch-Gras L."/>
            <person name="Hahn C."/>
            <person name="Garcia-Roger E.M."/>
            <person name="Carmona M.J."/>
            <person name="Serra M."/>
            <person name="Gomez A."/>
        </authorList>
    </citation>
    <scope>NUCLEOTIDE SEQUENCE [LARGE SCALE GENOMIC DNA]</scope>
    <source>
        <strain evidence="15">HYR1</strain>
    </source>
</reference>
<keyword evidence="5" id="KW-0053">Apoptosis</keyword>
<evidence type="ECO:0000259" key="14">
    <source>
        <dbReference type="Pfam" id="PF14721"/>
    </source>
</evidence>
<evidence type="ECO:0000256" key="10">
    <source>
        <dbReference type="ARBA" id="ARBA00023128"/>
    </source>
</evidence>
<keyword evidence="10" id="KW-0496">Mitochondrion</keyword>
<evidence type="ECO:0000256" key="11">
    <source>
        <dbReference type="ARBA" id="ARBA00047786"/>
    </source>
</evidence>
<dbReference type="Pfam" id="PF07992">
    <property type="entry name" value="Pyr_redox_2"/>
    <property type="match status" value="1"/>
</dbReference>
<dbReference type="Proteomes" id="UP000276133">
    <property type="component" value="Unassembled WGS sequence"/>
</dbReference>
<dbReference type="GO" id="GO:0006915">
    <property type="term" value="P:apoptotic process"/>
    <property type="evidence" value="ECO:0007669"/>
    <property type="project" value="UniProtKB-KW"/>
</dbReference>
<evidence type="ECO:0000256" key="2">
    <source>
        <dbReference type="ARBA" id="ARBA00004173"/>
    </source>
</evidence>
<comment type="subcellular location">
    <subcellularLocation>
        <location evidence="2">Mitochondrion</location>
    </subcellularLocation>
</comment>
<evidence type="ECO:0000313" key="16">
    <source>
        <dbReference type="Proteomes" id="UP000276133"/>
    </source>
</evidence>
<evidence type="ECO:0000313" key="15">
    <source>
        <dbReference type="EMBL" id="RNA30274.1"/>
    </source>
</evidence>
<comment type="caution">
    <text evidence="15">The sequence shown here is derived from an EMBL/GenBank/DDBJ whole genome shotgun (WGS) entry which is preliminary data.</text>
</comment>
<comment type="similarity">
    <text evidence="3">Belongs to the FAD-dependent oxidoreductase family.</text>
</comment>
<evidence type="ECO:0000256" key="8">
    <source>
        <dbReference type="ARBA" id="ARBA00023002"/>
    </source>
</evidence>
<dbReference type="GO" id="GO:0033108">
    <property type="term" value="P:mitochondrial respiratory chain complex assembly"/>
    <property type="evidence" value="ECO:0007669"/>
    <property type="project" value="TreeGrafter"/>
</dbReference>
<dbReference type="Pfam" id="PF14721">
    <property type="entry name" value="AIF_C"/>
    <property type="match status" value="1"/>
</dbReference>
<protein>
    <submittedName>
        <fullName evidence="15">Apoptosis-inducing factor mitochondrial</fullName>
    </submittedName>
</protein>
<evidence type="ECO:0000256" key="9">
    <source>
        <dbReference type="ARBA" id="ARBA00023027"/>
    </source>
</evidence>
<dbReference type="GO" id="GO:0016174">
    <property type="term" value="F:NAD(P)H oxidase H2O2-forming activity"/>
    <property type="evidence" value="ECO:0007669"/>
    <property type="project" value="TreeGrafter"/>
</dbReference>
<feature type="domain" description="FAD/NAD(P)-binding" evidence="13">
    <location>
        <begin position="173"/>
        <end position="508"/>
    </location>
</feature>
<evidence type="ECO:0000256" key="4">
    <source>
        <dbReference type="ARBA" id="ARBA00022630"/>
    </source>
</evidence>
<evidence type="ECO:0000256" key="5">
    <source>
        <dbReference type="ARBA" id="ARBA00022703"/>
    </source>
</evidence>
<accession>A0A3M7S398</accession>
<evidence type="ECO:0000256" key="1">
    <source>
        <dbReference type="ARBA" id="ARBA00001974"/>
    </source>
</evidence>
<dbReference type="InterPro" id="IPR023753">
    <property type="entry name" value="FAD/NAD-binding_dom"/>
</dbReference>
<keyword evidence="16" id="KW-1185">Reference proteome</keyword>
<dbReference type="AlphaFoldDB" id="A0A3M7S398"/>
<dbReference type="Gene3D" id="3.30.390.30">
    <property type="match status" value="1"/>
</dbReference>
<keyword evidence="7" id="KW-0809">Transit peptide</keyword>
<feature type="region of interest" description="Disordered" evidence="12">
    <location>
        <begin position="92"/>
        <end position="150"/>
    </location>
</feature>
<dbReference type="EMBL" id="REGN01002105">
    <property type="protein sequence ID" value="RNA30274.1"/>
    <property type="molecule type" value="Genomic_DNA"/>
</dbReference>
<feature type="compositionally biased region" description="Basic and acidic residues" evidence="12">
    <location>
        <begin position="94"/>
        <end position="107"/>
    </location>
</feature>